<gene>
    <name evidence="1" type="ORF">TRFO_40246</name>
</gene>
<dbReference type="VEuPathDB" id="TrichDB:TRFO_40246"/>
<dbReference type="GeneID" id="94847791"/>
<dbReference type="Proteomes" id="UP000179807">
    <property type="component" value="Unassembled WGS sequence"/>
</dbReference>
<protein>
    <submittedName>
        <fullName evidence="1">Uncharacterized protein</fullName>
    </submittedName>
</protein>
<comment type="caution">
    <text evidence="1">The sequence shown here is derived from an EMBL/GenBank/DDBJ whole genome shotgun (WGS) entry which is preliminary data.</text>
</comment>
<keyword evidence="2" id="KW-1185">Reference proteome</keyword>
<sequence length="160" mass="18356">MSKIFDFINTLIENSPSQDKNNTIEYSILCEQYPSKYGSYNKAYKAKVLCVCLIKGDGGAHRFYPPDFERLGLTHIIITENTFRTIGIRKAPFWLNGTNTPNEFNGNPFYNYSINNITANCKPLIVQHREKYNIPAHEPFVGKQYELVIEDDNIVPNDAI</sequence>
<accession>A0A1J4J402</accession>
<organism evidence="1 2">
    <name type="scientific">Tritrichomonas foetus</name>
    <dbReference type="NCBI Taxonomy" id="1144522"/>
    <lineage>
        <taxon>Eukaryota</taxon>
        <taxon>Metamonada</taxon>
        <taxon>Parabasalia</taxon>
        <taxon>Tritrichomonadida</taxon>
        <taxon>Tritrichomonadidae</taxon>
        <taxon>Tritrichomonas</taxon>
    </lineage>
</organism>
<dbReference type="AlphaFoldDB" id="A0A1J4J402"/>
<dbReference type="RefSeq" id="XP_068346610.1">
    <property type="nucleotide sequence ID" value="XM_068513087.1"/>
</dbReference>
<dbReference type="EMBL" id="MLAK01001398">
    <property type="protein sequence ID" value="OHS93473.1"/>
    <property type="molecule type" value="Genomic_DNA"/>
</dbReference>
<name>A0A1J4J402_9EUKA</name>
<evidence type="ECO:0000313" key="2">
    <source>
        <dbReference type="Proteomes" id="UP000179807"/>
    </source>
</evidence>
<reference evidence="1" key="1">
    <citation type="submission" date="2016-10" db="EMBL/GenBank/DDBJ databases">
        <authorList>
            <person name="Benchimol M."/>
            <person name="Almeida L.G."/>
            <person name="Vasconcelos A.T."/>
            <person name="Perreira-Neves A."/>
            <person name="Rosa I.A."/>
            <person name="Tasca T."/>
            <person name="Bogo M.R."/>
            <person name="de Souza W."/>
        </authorList>
    </citation>
    <scope>NUCLEOTIDE SEQUENCE [LARGE SCALE GENOMIC DNA]</scope>
    <source>
        <strain evidence="1">K</strain>
    </source>
</reference>
<evidence type="ECO:0000313" key="1">
    <source>
        <dbReference type="EMBL" id="OHS93473.1"/>
    </source>
</evidence>
<proteinExistence type="predicted"/>